<gene>
    <name evidence="1" type="ORF">PEL8287_02358</name>
</gene>
<dbReference type="EMBL" id="FWFL01000005">
    <property type="protein sequence ID" value="SLN45739.1"/>
    <property type="molecule type" value="Genomic_DNA"/>
</dbReference>
<dbReference type="AlphaFoldDB" id="A0A1Y5SUY8"/>
<evidence type="ECO:0000313" key="1">
    <source>
        <dbReference type="EMBL" id="SLN45739.1"/>
    </source>
</evidence>
<reference evidence="1 2" key="1">
    <citation type="submission" date="2017-03" db="EMBL/GenBank/DDBJ databases">
        <authorList>
            <person name="Afonso C.L."/>
            <person name="Miller P.J."/>
            <person name="Scott M.A."/>
            <person name="Spackman E."/>
            <person name="Goraichik I."/>
            <person name="Dimitrov K.M."/>
            <person name="Suarez D.L."/>
            <person name="Swayne D.E."/>
        </authorList>
    </citation>
    <scope>NUCLEOTIDE SEQUENCE [LARGE SCALE GENOMIC DNA]</scope>
    <source>
        <strain evidence="1 2">CECT 8287</strain>
    </source>
</reference>
<proteinExistence type="predicted"/>
<keyword evidence="2" id="KW-1185">Reference proteome</keyword>
<name>A0A1Y5SUY8_9RHOB</name>
<protein>
    <submittedName>
        <fullName evidence="1">Uncharacterized protein</fullName>
    </submittedName>
</protein>
<organism evidence="1 2">
    <name type="scientific">Roseovarius litorisediminis</name>
    <dbReference type="NCBI Taxonomy" id="1312363"/>
    <lineage>
        <taxon>Bacteria</taxon>
        <taxon>Pseudomonadati</taxon>
        <taxon>Pseudomonadota</taxon>
        <taxon>Alphaproteobacteria</taxon>
        <taxon>Rhodobacterales</taxon>
        <taxon>Roseobacteraceae</taxon>
        <taxon>Roseovarius</taxon>
    </lineage>
</organism>
<accession>A0A1Y5SUY8</accession>
<dbReference type="Proteomes" id="UP000193827">
    <property type="component" value="Unassembled WGS sequence"/>
</dbReference>
<evidence type="ECO:0000313" key="2">
    <source>
        <dbReference type="Proteomes" id="UP000193827"/>
    </source>
</evidence>
<sequence>MRSGEVVELLPFVQLRFQIDVTLVTEELKEFLLIGSVRALSFPVELWRSTFDVGASNALVFNEPMEVGLELTLPIFSACCSNLRLR</sequence>